<evidence type="ECO:0000256" key="6">
    <source>
        <dbReference type="ARBA" id="ARBA00023002"/>
    </source>
</evidence>
<dbReference type="CDD" id="cd12922">
    <property type="entry name" value="VKOR_5"/>
    <property type="match status" value="1"/>
</dbReference>
<accession>A0A7W7U2J5</accession>
<keyword evidence="9" id="KW-0676">Redox-active center</keyword>
<feature type="transmembrane region" description="Helical" evidence="10">
    <location>
        <begin position="29"/>
        <end position="49"/>
    </location>
</feature>
<dbReference type="PANTHER" id="PTHR34573">
    <property type="entry name" value="VKC DOMAIN-CONTAINING PROTEIN"/>
    <property type="match status" value="1"/>
</dbReference>
<evidence type="ECO:0000256" key="5">
    <source>
        <dbReference type="ARBA" id="ARBA00022989"/>
    </source>
</evidence>
<evidence type="ECO:0000256" key="8">
    <source>
        <dbReference type="ARBA" id="ARBA00023157"/>
    </source>
</evidence>
<proteinExistence type="inferred from homology"/>
<dbReference type="GO" id="GO:0048038">
    <property type="term" value="F:quinone binding"/>
    <property type="evidence" value="ECO:0007669"/>
    <property type="project" value="UniProtKB-KW"/>
</dbReference>
<evidence type="ECO:0000256" key="1">
    <source>
        <dbReference type="ARBA" id="ARBA00004141"/>
    </source>
</evidence>
<keyword evidence="5 10" id="KW-1133">Transmembrane helix</keyword>
<evidence type="ECO:0000256" key="4">
    <source>
        <dbReference type="ARBA" id="ARBA00022719"/>
    </source>
</evidence>
<keyword evidence="3 10" id="KW-0812">Transmembrane</keyword>
<evidence type="ECO:0000256" key="7">
    <source>
        <dbReference type="ARBA" id="ARBA00023136"/>
    </source>
</evidence>
<reference evidence="12 13" key="1">
    <citation type="submission" date="2020-08" db="EMBL/GenBank/DDBJ databases">
        <title>Genomic Encyclopedia of Type Strains, Phase III (KMG-III): the genomes of soil and plant-associated and newly described type strains.</title>
        <authorList>
            <person name="Whitman W."/>
        </authorList>
    </citation>
    <scope>NUCLEOTIDE SEQUENCE [LARGE SCALE GENOMIC DNA]</scope>
    <source>
        <strain evidence="12 13">SFB5A</strain>
    </source>
</reference>
<keyword evidence="6" id="KW-0560">Oxidoreductase</keyword>
<protein>
    <submittedName>
        <fullName evidence="12">Putative membrane protein</fullName>
    </submittedName>
</protein>
<dbReference type="Proteomes" id="UP000582643">
    <property type="component" value="Unassembled WGS sequence"/>
</dbReference>
<comment type="similarity">
    <text evidence="2">Belongs to the VKOR family.</text>
</comment>
<evidence type="ECO:0000256" key="3">
    <source>
        <dbReference type="ARBA" id="ARBA00022692"/>
    </source>
</evidence>
<evidence type="ECO:0000259" key="11">
    <source>
        <dbReference type="SMART" id="SM00756"/>
    </source>
</evidence>
<dbReference type="RefSeq" id="WP_116164663.1">
    <property type="nucleotide sequence ID" value="NZ_JACHJY010000007.1"/>
</dbReference>
<keyword evidence="7 10" id="KW-0472">Membrane</keyword>
<gene>
    <name evidence="12" type="ORF">GGE06_004803</name>
</gene>
<dbReference type="Gene3D" id="1.20.1440.130">
    <property type="entry name" value="VKOR domain"/>
    <property type="match status" value="1"/>
</dbReference>
<dbReference type="GO" id="GO:0016491">
    <property type="term" value="F:oxidoreductase activity"/>
    <property type="evidence" value="ECO:0007669"/>
    <property type="project" value="UniProtKB-KW"/>
</dbReference>
<keyword evidence="4" id="KW-0874">Quinone</keyword>
<feature type="transmembrane region" description="Helical" evidence="10">
    <location>
        <begin position="186"/>
        <end position="207"/>
    </location>
</feature>
<feature type="transmembrane region" description="Helical" evidence="10">
    <location>
        <begin position="115"/>
        <end position="136"/>
    </location>
</feature>
<dbReference type="InterPro" id="IPR041714">
    <property type="entry name" value="VKOR_Actinobacteria"/>
</dbReference>
<evidence type="ECO:0000256" key="9">
    <source>
        <dbReference type="ARBA" id="ARBA00023284"/>
    </source>
</evidence>
<comment type="caution">
    <text evidence="12">The sequence shown here is derived from an EMBL/GenBank/DDBJ whole genome shotgun (WGS) entry which is preliminary data.</text>
</comment>
<feature type="transmembrane region" description="Helical" evidence="10">
    <location>
        <begin position="90"/>
        <end position="108"/>
    </location>
</feature>
<dbReference type="GO" id="GO:0016020">
    <property type="term" value="C:membrane"/>
    <property type="evidence" value="ECO:0007669"/>
    <property type="project" value="UniProtKB-SubCell"/>
</dbReference>
<feature type="domain" description="Vitamin K epoxide reductase" evidence="11">
    <location>
        <begin position="26"/>
        <end position="167"/>
    </location>
</feature>
<comment type="subcellular location">
    <subcellularLocation>
        <location evidence="1">Membrane</location>
        <topology evidence="1">Multi-pass membrane protein</topology>
    </subcellularLocation>
</comment>
<keyword evidence="8" id="KW-1015">Disulfide bond</keyword>
<dbReference type="EMBL" id="JACHJY010000007">
    <property type="protein sequence ID" value="MBB4983857.1"/>
    <property type="molecule type" value="Genomic_DNA"/>
</dbReference>
<dbReference type="InterPro" id="IPR038354">
    <property type="entry name" value="VKOR_sf"/>
</dbReference>
<name>A0A7W7U2J5_9ACTN</name>
<evidence type="ECO:0000256" key="10">
    <source>
        <dbReference type="SAM" id="Phobius"/>
    </source>
</evidence>
<dbReference type="Pfam" id="PF07884">
    <property type="entry name" value="VKOR"/>
    <property type="match status" value="1"/>
</dbReference>
<feature type="transmembrane region" description="Helical" evidence="10">
    <location>
        <begin position="142"/>
        <end position="165"/>
    </location>
</feature>
<dbReference type="SMART" id="SM00756">
    <property type="entry name" value="VKc"/>
    <property type="match status" value="1"/>
</dbReference>
<evidence type="ECO:0000256" key="2">
    <source>
        <dbReference type="ARBA" id="ARBA00006214"/>
    </source>
</evidence>
<evidence type="ECO:0000313" key="13">
    <source>
        <dbReference type="Proteomes" id="UP000582643"/>
    </source>
</evidence>
<dbReference type="PANTHER" id="PTHR34573:SF1">
    <property type="entry name" value="VITAMIN K EPOXIDE REDUCTASE DOMAIN-CONTAINING PROTEIN"/>
    <property type="match status" value="1"/>
</dbReference>
<dbReference type="InterPro" id="IPR012932">
    <property type="entry name" value="VKOR"/>
</dbReference>
<dbReference type="AlphaFoldDB" id="A0A7W7U2J5"/>
<keyword evidence="13" id="KW-1185">Reference proteome</keyword>
<sequence length="214" mass="23065">MTSVLPDDRVAAAPAAAPADRTAGATRGFAWLLVITGALGVLASFVITLDEYLLLENPAFAPSCDLGPVLSCTEVMRGEQASVFGFPNPMLGLAAYAVVVAIGAGSLAGARHHRWFWLGLQFGTLLGAGFCMWLTTRALYEIGALCLWCCLAWAATIVLFWYTTVHNLRHGVLRAPGYVVAGAAEFPWVVPVVWCGSVLSLIATRFWDHWQRLL</sequence>
<evidence type="ECO:0000313" key="12">
    <source>
        <dbReference type="EMBL" id="MBB4983857.1"/>
    </source>
</evidence>
<organism evidence="12 13">
    <name type="scientific">Streptomyces nymphaeiformis</name>
    <dbReference type="NCBI Taxonomy" id="2663842"/>
    <lineage>
        <taxon>Bacteria</taxon>
        <taxon>Bacillati</taxon>
        <taxon>Actinomycetota</taxon>
        <taxon>Actinomycetes</taxon>
        <taxon>Kitasatosporales</taxon>
        <taxon>Streptomycetaceae</taxon>
        <taxon>Streptomyces</taxon>
    </lineage>
</organism>